<name>A0A914I022_GLORO</name>
<dbReference type="Proteomes" id="UP000887572">
    <property type="component" value="Unplaced"/>
</dbReference>
<reference evidence="4" key="1">
    <citation type="submission" date="2022-11" db="UniProtKB">
        <authorList>
            <consortium name="WormBaseParasite"/>
        </authorList>
    </citation>
    <scope>IDENTIFICATION</scope>
</reference>
<evidence type="ECO:0000313" key="3">
    <source>
        <dbReference type="Proteomes" id="UP000887572"/>
    </source>
</evidence>
<accession>A0A914I022</accession>
<sequence length="85" mass="9654">MGIDLVLDVLVIVLELRTTSSSDRQNLTSLSALNMWKTYRQPSLLRRKRPDANGPETQTARRKRPDATGQTQTARFGNYKSEYGI</sequence>
<dbReference type="WBParaSite" id="Gr19_v10_g6069.t1">
    <property type="protein sequence ID" value="Gr19_v10_g6069.t1"/>
    <property type="gene ID" value="Gr19_v10_g6069"/>
</dbReference>
<organism evidence="3 4">
    <name type="scientific">Globodera rostochiensis</name>
    <name type="common">Golden nematode worm</name>
    <name type="synonym">Heterodera rostochiensis</name>
    <dbReference type="NCBI Taxonomy" id="31243"/>
    <lineage>
        <taxon>Eukaryota</taxon>
        <taxon>Metazoa</taxon>
        <taxon>Ecdysozoa</taxon>
        <taxon>Nematoda</taxon>
        <taxon>Chromadorea</taxon>
        <taxon>Rhabditida</taxon>
        <taxon>Tylenchina</taxon>
        <taxon>Tylenchomorpha</taxon>
        <taxon>Tylenchoidea</taxon>
        <taxon>Heteroderidae</taxon>
        <taxon>Heteroderinae</taxon>
        <taxon>Globodera</taxon>
    </lineage>
</organism>
<dbReference type="AlphaFoldDB" id="A0A914I022"/>
<keyword evidence="3" id="KW-1185">Reference proteome</keyword>
<evidence type="ECO:0000256" key="2">
    <source>
        <dbReference type="SAM" id="SignalP"/>
    </source>
</evidence>
<feature type="chain" id="PRO_5036718938" evidence="2">
    <location>
        <begin position="22"/>
        <end position="85"/>
    </location>
</feature>
<evidence type="ECO:0000313" key="4">
    <source>
        <dbReference type="WBParaSite" id="Gr19_v10_g6069.t1"/>
    </source>
</evidence>
<feature type="region of interest" description="Disordered" evidence="1">
    <location>
        <begin position="41"/>
        <end position="85"/>
    </location>
</feature>
<evidence type="ECO:0000256" key="1">
    <source>
        <dbReference type="SAM" id="MobiDB-lite"/>
    </source>
</evidence>
<keyword evidence="2" id="KW-0732">Signal</keyword>
<protein>
    <submittedName>
        <fullName evidence="4">Uncharacterized protein</fullName>
    </submittedName>
</protein>
<feature type="signal peptide" evidence="2">
    <location>
        <begin position="1"/>
        <end position="21"/>
    </location>
</feature>
<proteinExistence type="predicted"/>